<evidence type="ECO:0000256" key="3">
    <source>
        <dbReference type="ARBA" id="ARBA00022598"/>
    </source>
</evidence>
<dbReference type="SMART" id="SM00823">
    <property type="entry name" value="PKS_PP"/>
    <property type="match status" value="4"/>
</dbReference>
<accession>A0A2H3DHQ1</accession>
<dbReference type="SUPFAM" id="SSF52777">
    <property type="entry name" value="CoA-dependent acyltransferases"/>
    <property type="match status" value="10"/>
</dbReference>
<dbReference type="CDD" id="cd19542">
    <property type="entry name" value="CT_NRPS-like"/>
    <property type="match status" value="2"/>
</dbReference>
<dbReference type="PANTHER" id="PTHR45527">
    <property type="entry name" value="NONRIBOSOMAL PEPTIDE SYNTHETASE"/>
    <property type="match status" value="1"/>
</dbReference>
<dbReference type="InterPro" id="IPR006162">
    <property type="entry name" value="Ppantetheine_attach_site"/>
</dbReference>
<dbReference type="Gene3D" id="3.40.50.12780">
    <property type="entry name" value="N-terminal domain of ligase-like"/>
    <property type="match status" value="3"/>
</dbReference>
<feature type="domain" description="Carrier" evidence="4">
    <location>
        <begin position="2901"/>
        <end position="2977"/>
    </location>
</feature>
<dbReference type="Gene3D" id="1.10.1200.10">
    <property type="entry name" value="ACP-like"/>
    <property type="match status" value="5"/>
</dbReference>
<dbReference type="InParanoid" id="A0A2H3DHQ1"/>
<dbReference type="GO" id="GO:0016874">
    <property type="term" value="F:ligase activity"/>
    <property type="evidence" value="ECO:0007669"/>
    <property type="project" value="UniProtKB-KW"/>
</dbReference>
<evidence type="ECO:0000256" key="2">
    <source>
        <dbReference type="ARBA" id="ARBA00022553"/>
    </source>
</evidence>
<dbReference type="FunFam" id="3.40.50.12780:FF:000024">
    <property type="entry name" value="Nonribosomal siderophore peptide synthase SidC"/>
    <property type="match status" value="1"/>
</dbReference>
<keyword evidence="2" id="KW-0597">Phosphoprotein</keyword>
<organism evidence="5 6">
    <name type="scientific">Armillaria gallica</name>
    <name type="common">Bulbous honey fungus</name>
    <name type="synonym">Armillaria bulbosa</name>
    <dbReference type="NCBI Taxonomy" id="47427"/>
    <lineage>
        <taxon>Eukaryota</taxon>
        <taxon>Fungi</taxon>
        <taxon>Dikarya</taxon>
        <taxon>Basidiomycota</taxon>
        <taxon>Agaricomycotina</taxon>
        <taxon>Agaricomycetes</taxon>
        <taxon>Agaricomycetidae</taxon>
        <taxon>Agaricales</taxon>
        <taxon>Marasmiineae</taxon>
        <taxon>Physalacriaceae</taxon>
        <taxon>Armillaria</taxon>
    </lineage>
</organism>
<dbReference type="GO" id="GO:0005737">
    <property type="term" value="C:cytoplasm"/>
    <property type="evidence" value="ECO:0007669"/>
    <property type="project" value="TreeGrafter"/>
</dbReference>
<dbReference type="SMART" id="SM01294">
    <property type="entry name" value="PKS_PP_betabranch"/>
    <property type="match status" value="1"/>
</dbReference>
<dbReference type="InterPro" id="IPR000873">
    <property type="entry name" value="AMP-dep_synth/lig_dom"/>
</dbReference>
<dbReference type="EMBL" id="KZ293656">
    <property type="protein sequence ID" value="PBK93640.1"/>
    <property type="molecule type" value="Genomic_DNA"/>
</dbReference>
<protein>
    <submittedName>
        <fullName evidence="5">Putative peptide synthetase</fullName>
    </submittedName>
</protein>
<keyword evidence="3" id="KW-0436">Ligase</keyword>
<dbReference type="PANTHER" id="PTHR45527:SF2">
    <property type="entry name" value="FERRICROCIN SYNTHETASE (NONRIBOSOMAL PEPTIDE SIDEROPHORE SYNTHASE ) (EUROFUNG)"/>
    <property type="match status" value="1"/>
</dbReference>
<name>A0A2H3DHQ1_ARMGA</name>
<dbReference type="OrthoDB" id="416786at2759"/>
<dbReference type="InterPro" id="IPR009081">
    <property type="entry name" value="PP-bd_ACP"/>
</dbReference>
<evidence type="ECO:0000259" key="4">
    <source>
        <dbReference type="PROSITE" id="PS50075"/>
    </source>
</evidence>
<dbReference type="Proteomes" id="UP000217790">
    <property type="component" value="Unassembled WGS sequence"/>
</dbReference>
<dbReference type="PROSITE" id="PS50075">
    <property type="entry name" value="CARRIER"/>
    <property type="match status" value="5"/>
</dbReference>
<dbReference type="Gene3D" id="3.30.559.30">
    <property type="entry name" value="Nonribosomal peptide synthetase, condensation domain"/>
    <property type="match status" value="5"/>
</dbReference>
<sequence length="4537" mass="496423">MTYAAKMDSSSPEDPVRALPPTRIPCFFPSIAGGTQDPFTVITLDVTVSDSAPADAVAFASVVRTLVGTTGEFAFRFQDDACVVAEGRDEQDATEHLTTCQNSQVTGLEAVEVQLSSSLSSTESKTLAATPVLFHLHISPSSLILQFSEKHIPNSLAWRLLHLYVQESGTTVPCAADSELSLVNHPPQAYPAFSNERPALLHSAFLEQAAANPGATAVDFLDAQNLPRRAISYRQLDQQSYTIARILRHLIHDTKSIIPLALPPSPELYVGYISVLRAGCAFSPLPGLDAAPVERIVELVRDVRTPVVLGIGSRPEWMEAVEDVHWVDVASAVVPADAPLEWEAPCESDLAYVLFTSGSTGKPKGVQISHLAAACSISSHLAVRALPSGTRWFQFAASTFDPSLMETFMNFSSGTTICAANRQRLLTNPEAVLSELNCSHMMATPSFAAMLRPERIGPSFELWTMGERLSERVIDAFSRPDQGYVLCNAYGPTEAAINVTLRLHPRNESGARLGPPISTASMMVLHPTKPRLVPLGFPGELGLGGPQLAKGYLNMPEQTARAFVEIDGIGRVYRTGDRARVVIDEGGQWSGVEYLGRMGMDQVKLSGRRVELGEIEAILLSVPGVQSAHAVVHKSDSGAEQLLALITPEEQSLVDEASRVAEARLPAHMRPVGYFLAQTTPRSTAGKADRRAIAKLVATLFSEAQSIAETKEDAGSDIDPEILKTVVKLVAETAELEEAAVSLNASFISLGIDSLRGVRFLTLAREAGFKSLAILDVLQNSTPLYLARRIMESQDQDIDPDTPTKHVEILERFAVEAGPAVRQEHDHVDRITPATPMQASLLALYLRSEGQSGYINHSVYSLKNEVDLNRFKQAWEAVVRHNAILRTSFVLVDNSAISPFALVSGEEYEVRWIEDLGDNVDALMEGYVERTPRNLSLRHPWAVALMRNNDSSDVRFVLTLHHALFDGASLALMLEELAALYHDPSTIIPREDFKNAIIDVLNADMDACNDYWVEELKDFTPDSFPDLTGLRQFAKQPGFHVSTVMSSTPMSDLVRKARKLNVTPLAVVQAAWASILLAYSESDAEDIVFGSIVGGRTSEALEHTVGPMFTAVPVRVRNITGATTGDLMSRLVRSNVDSLIKRHPPVAVLSGTNGIIYDTTVALQQFGRGASQTELWTSATYPAMGTEFAVVLEIWPEEGDVIRLRATCSNNVLIPTASEGMLQQFDDILRNILDRPTDLPFLHATSGVRHELQASINPVPTLQPVLPSTLIHHEFEQNARLQPDAVAVWFKSDLVHPERDIRWTYGELDRRANQLAHHLVNTYGELYDTPIPLCMEKCPELYVAILGVVKAGGCWCPVDHVAPELRKKDLFLRAGGPVVLVPNQEAGHELCAAIPEGLDVLSLDDARLLDEPENVPVVDTSSAHLAYLIWTSGTTGAPKGVPIEHRAAVQALTVLQEAIPFNSTGVRCLNFSAYTFDVSILDVFYALGKSCGTLCSSSKDLLVGQFADVVASFKATHAFLTPAFMAQTTLSACDSLESLISIGEKLPDTVADAWSRPGTVSLNTYGPAEATIIATYRRFQPNEATKAQNVGLPIPTISCFAVQNERVLLRSAVGELALGGYQNARGYHNQPDMTSKKFIDHPIAGKIYLTGDIVRFLHDGTCEFVGRNDDLVKLGGIRVELSEISAALGSCHPLAREASTMLLSRPDRPRKVVCTFISAPTLGDDGKVCTDQEAVAIACAARRHADLSLPVFMHPNVIVVIQYIPHTASNKVDRKALGEYYASMDISAWESAIAIAMGDDDNKAWSTSEEKIRTVLSDLTDTPVDSISKTTRFAALGIDSIRAVQLASRLRGVGLPVAVSDILRHPTTKQLARMILSSESEELSSPEPICAWFEEFDSLWRPCVQRTLQDVVRVLPCTPLQEGMLGETVKHEAAYWSHRLFSFGRAVNLDKLLDAWTDVATRTEALRMVFLPAAAYSVDGTDSASSPVFIQALLSQPLVHATRQRCNRRNVNNDAEQTARSIVVSRIGSQLPPWSLTIFETDNDTQSWLMLSIHHALYDADAIGYLLADVQTSYQGGSPSPRLQLSSALSLVSGNTDPRLSDVFWQDVLSPFADEHANFWPNLSSDEDFGRETRFYSSSFEPDRNALVRAASEAQSSISHVLQAAWSYILSSYLRTDKVVFGETLSVRVGNAKLASAIAPLITTTPVAARIIGDSSPRTLISAIASLSRQCVNHRFVSLQRVRRILQKPVRQPVFPSIFVIYSVDEEAPPQTAQSLWADCTDIANLGVEHPLAVNVAVTANNVVVNVLGSSDSMALKQVKLLADQFSAVLTVMLEALDRPLSNLFIGLKENHLSVLRSIPIPNFSSSSAFEPIQWLSKRALTSPDEIAVSVYKAMKGAHSTWTFRELDEASNRVAHWIRRGTICPGVIALCMPQCHAMFAYQFGIMKSGCIYLPIGYEIPAFRKRLLFRAGGASLVFATASCADDFVSVEPAKIVDIDDARHVQQVSRYPASTPAYSAPEVACIMFGDGHLSTSRPCFVSSSSLVASIEAFAYKLHRHHSLNDAGEFLSWLPLSCDGHLLELLLPLRTGMAIASVSRGLLQDDCPTVLNNTAVTHAILLPAWLERKGVRPCDVPRLQCAILTGYLSHSPLLDEWTESSGLTVLSAFGLSETAGICFMGRYCSTTTNWNVGNIVGNYTAVILRAESMQPVLRGEEGELCLSGKSICPGYLPGSAGRFVLDTPYGPILRTGSVARVRADESVDLLRHSEVFLQERKLDLAGISDMVSTLAQQGLNVHTLALDHPEGLQTYVITFISRSMNADPLLGSLPNVCITDTALARALHSTCRSRLPPHLVPDMIIPLDFIPLANVFSSQVDHKRLKHVFIRSPLATLGGPGEQLPVPSPLTALEKEICSVISGITQVPVDAMNADTTTLELGIDSLSAISLSFQMKAAGFFVPPHVILAGPSVSKLAKSSRSFIEDSNPVSSWEMETRLEERVRDCLSDHDIQLVQPCLPLQEGLVAHTLNSAEPIYVNHFILRIGEADRSQLRNAIDETIAANDILRTCFFVDDSNVVQVVLSRVPNNWTVVEVSDGEDPLIILRRDMRSIEVDVVQSMGTRPPIRLALYSSKEGTTFLRLTMHHAIYDGESLPMLLSEIYERYLGRFTLQRAPISHLISHLAHQSQELSRSFYSDYLDNAPKPALTHTYGSLESNHQQYVLDVPLSVLERTARALNISLHVLALSAFGIALGEYQKRNDSVFGVVLSGRTLLVDGVDNMLAPCITTVPVRVRAVDGQIFADIARQVQVDLSSVMEYQHTPLRLIQRWLGSGEQLFDTLFNFNRVTPSLSSSHNLWSVLESKAAIDYPLAVAFEASPSDNTATLLTGYTSSFGLSASVASLLSRIANLVTDPHQTLTPTIPSPSTDASAKRASYDPTTWSSQEILVRDVVAKLCNVDPTLITKDLSFLHLGVDSITSIRLAQQLRAEGFAVPTFAIMRHPCIGELVNYANESSADVLLSADVVNAFKELQKHLRSEYEPSVRLLAEDDIITTMFPATPLQTGMLTQTVASSGRLYMGDHAIVLHPSVSTQRLKSAWEQVIASTDILRSSFLACPEGDHTWVAAVHSNAPIRWTEYSVSSDAEIGSVGQRIKNAEAIQDEHAFEVPPLSFHLICAPDTRILIALIHHCLYDGLSLPSIFDDVADAYRGLTPLKRPQFSEAVPFILHSSKDESDFWRKRLSKFSPAPLPKREGTTACGYLTRTLLSLPEGALHSIKMLGVTVQAVALLAWGKTLASITGSPDVVFGQVVSGRTIDLDNALHASGPLFNTIPFRFTLSELAWTNAEAVQAQHASNVQSEPHHHVPLRLIQRKWRADTSTGKSLFDTLFVFQQHTGEQSRSRSELWAPYSLSSDASPAEYPLNLEIIHANDVLEIRAGCQSQVFSEDKLRGTLEILRETFQNIILNPSDSVLSYPPNLREVATIVQESTMPSPSKSHADEHEPIRELTPNETLLRVVFSNISRIPLERIGPHTPLYALGLDSIAAIQIASRCRSQGLDIAVSDVFAGETIAGICRNYEASQNSAHEALSARELVQEHERAQALELLGLRDEDVEEVLPVLPGQHYHLCAWLSCGGTFYEPVFVYKPSEQLDVDRLRQAWDALRKRHSILRTAFAATSSSSVLQVVEKDLPKSDPSWSFAEYDGDFERCVKEQVRTEYRRPSTLFTPSGRIKLVRVGNHDALLLVLHHATYDAWSVPLLVADLCALYQGFDCKSAPDFTGFVKHVSSTSDKAAEAAFWRNSLKINGSSLLGPKHTCSDLKQVFVRAPAIISSTDSLQSRCQAAGLGLQALVLAVWGRVGQSLTGQDSPVLGVYHTSRAASFDNLERLAGPCVNILPMCIPAAGPGQVGQVARQVQVDLGRRTAFEQSALPEILNWVQHDGPLFNIFINLLWHGNKIRTISQDSLLRIFPVGVPTDYAAEEPFELRSSVDALDLSHLPKHGVYIDVALNAETNTIGVAARCHEVILNAEELRAVIDSFAEGVKAAMDEL</sequence>
<evidence type="ECO:0000313" key="6">
    <source>
        <dbReference type="Proteomes" id="UP000217790"/>
    </source>
</evidence>
<feature type="domain" description="Carrier" evidence="4">
    <location>
        <begin position="1806"/>
        <end position="1879"/>
    </location>
</feature>
<dbReference type="InterPro" id="IPR020845">
    <property type="entry name" value="AMP-binding_CS"/>
</dbReference>
<dbReference type="InterPro" id="IPR023213">
    <property type="entry name" value="CAT-like_dom_sf"/>
</dbReference>
<dbReference type="SUPFAM" id="SSF56801">
    <property type="entry name" value="Acetyl-CoA synthetase-like"/>
    <property type="match status" value="3"/>
</dbReference>
<dbReference type="Pfam" id="PF00550">
    <property type="entry name" value="PP-binding"/>
    <property type="match status" value="5"/>
</dbReference>
<gene>
    <name evidence="5" type="ORF">ARMGADRAFT_1165089</name>
</gene>
<dbReference type="OMA" id="ITMIGEK"/>
<dbReference type="FunCoup" id="A0A2H3DHQ1">
    <property type="interactions" value="325"/>
</dbReference>
<dbReference type="Pfam" id="PF00668">
    <property type="entry name" value="Condensation"/>
    <property type="match status" value="5"/>
</dbReference>
<dbReference type="GO" id="GO:0031177">
    <property type="term" value="F:phosphopantetheine binding"/>
    <property type="evidence" value="ECO:0007669"/>
    <property type="project" value="InterPro"/>
</dbReference>
<evidence type="ECO:0000313" key="5">
    <source>
        <dbReference type="EMBL" id="PBK93640.1"/>
    </source>
</evidence>
<reference evidence="6" key="1">
    <citation type="journal article" date="2017" name="Nat. Ecol. Evol.">
        <title>Genome expansion and lineage-specific genetic innovations in the forest pathogenic fungi Armillaria.</title>
        <authorList>
            <person name="Sipos G."/>
            <person name="Prasanna A.N."/>
            <person name="Walter M.C."/>
            <person name="O'Connor E."/>
            <person name="Balint B."/>
            <person name="Krizsan K."/>
            <person name="Kiss B."/>
            <person name="Hess J."/>
            <person name="Varga T."/>
            <person name="Slot J."/>
            <person name="Riley R."/>
            <person name="Boka B."/>
            <person name="Rigling D."/>
            <person name="Barry K."/>
            <person name="Lee J."/>
            <person name="Mihaltcheva S."/>
            <person name="LaButti K."/>
            <person name="Lipzen A."/>
            <person name="Waldron R."/>
            <person name="Moloney N.M."/>
            <person name="Sperisen C."/>
            <person name="Kredics L."/>
            <person name="Vagvoelgyi C."/>
            <person name="Patrignani A."/>
            <person name="Fitzpatrick D."/>
            <person name="Nagy I."/>
            <person name="Doyle S."/>
            <person name="Anderson J.B."/>
            <person name="Grigoriev I.V."/>
            <person name="Gueldener U."/>
            <person name="Muensterkoetter M."/>
            <person name="Nagy L.G."/>
        </authorList>
    </citation>
    <scope>NUCLEOTIDE SEQUENCE [LARGE SCALE GENOMIC DNA]</scope>
    <source>
        <strain evidence="6">Ar21-2</strain>
    </source>
</reference>
<feature type="domain" description="Carrier" evidence="4">
    <location>
        <begin position="3995"/>
        <end position="4071"/>
    </location>
</feature>
<dbReference type="Pfam" id="PF00501">
    <property type="entry name" value="AMP-binding"/>
    <property type="match status" value="3"/>
</dbReference>
<dbReference type="GO" id="GO:0044550">
    <property type="term" value="P:secondary metabolite biosynthetic process"/>
    <property type="evidence" value="ECO:0007669"/>
    <property type="project" value="TreeGrafter"/>
</dbReference>
<feature type="domain" description="Carrier" evidence="4">
    <location>
        <begin position="720"/>
        <end position="794"/>
    </location>
</feature>
<dbReference type="InterPro" id="IPR042099">
    <property type="entry name" value="ANL_N_sf"/>
</dbReference>
<dbReference type="Gene3D" id="3.30.559.10">
    <property type="entry name" value="Chloramphenicol acetyltransferase-like domain"/>
    <property type="match status" value="5"/>
</dbReference>
<evidence type="ECO:0000256" key="1">
    <source>
        <dbReference type="ARBA" id="ARBA00022450"/>
    </source>
</evidence>
<dbReference type="PROSITE" id="PS00455">
    <property type="entry name" value="AMP_BINDING"/>
    <property type="match status" value="2"/>
</dbReference>
<dbReference type="STRING" id="47427.A0A2H3DHQ1"/>
<dbReference type="InterPro" id="IPR036736">
    <property type="entry name" value="ACP-like_sf"/>
</dbReference>
<dbReference type="InterPro" id="IPR045851">
    <property type="entry name" value="AMP-bd_C_sf"/>
</dbReference>
<dbReference type="GO" id="GO:0043041">
    <property type="term" value="P:amino acid activation for nonribosomal peptide biosynthetic process"/>
    <property type="evidence" value="ECO:0007669"/>
    <property type="project" value="TreeGrafter"/>
</dbReference>
<dbReference type="InterPro" id="IPR001242">
    <property type="entry name" value="Condensation_dom"/>
</dbReference>
<dbReference type="CDD" id="cd05918">
    <property type="entry name" value="A_NRPS_SidN3_like"/>
    <property type="match status" value="1"/>
</dbReference>
<dbReference type="SUPFAM" id="SSF47336">
    <property type="entry name" value="ACP-like"/>
    <property type="match status" value="5"/>
</dbReference>
<feature type="domain" description="Carrier" evidence="4">
    <location>
        <begin position="3434"/>
        <end position="3507"/>
    </location>
</feature>
<keyword evidence="6" id="KW-1185">Reference proteome</keyword>
<dbReference type="PROSITE" id="PS00012">
    <property type="entry name" value="PHOSPHOPANTETHEINE"/>
    <property type="match status" value="2"/>
</dbReference>
<dbReference type="InterPro" id="IPR020806">
    <property type="entry name" value="PKS_PP-bd"/>
</dbReference>
<proteinExistence type="predicted"/>
<keyword evidence="1" id="KW-0596">Phosphopantetheine</keyword>
<dbReference type="Gene3D" id="3.30.300.30">
    <property type="match status" value="3"/>
</dbReference>